<keyword evidence="3" id="KW-1185">Reference proteome</keyword>
<evidence type="ECO:0008006" key="4">
    <source>
        <dbReference type="Google" id="ProtNLM"/>
    </source>
</evidence>
<feature type="transmembrane region" description="Helical" evidence="1">
    <location>
        <begin position="126"/>
        <end position="144"/>
    </location>
</feature>
<dbReference type="EMBL" id="BSYR01000003">
    <property type="protein sequence ID" value="GMI65054.1"/>
    <property type="molecule type" value="Genomic_DNA"/>
</dbReference>
<evidence type="ECO:0000313" key="3">
    <source>
        <dbReference type="Proteomes" id="UP001165190"/>
    </source>
</evidence>
<accession>A0A9W7GU40</accession>
<evidence type="ECO:0000313" key="2">
    <source>
        <dbReference type="EMBL" id="GMI65054.1"/>
    </source>
</evidence>
<reference evidence="2" key="1">
    <citation type="submission" date="2023-05" db="EMBL/GenBank/DDBJ databases">
        <title>Genome and transcriptome analyses reveal genes involved in the formation of fine ridges on petal epidermal cells in Hibiscus trionum.</title>
        <authorList>
            <person name="Koshimizu S."/>
            <person name="Masuda S."/>
            <person name="Ishii T."/>
            <person name="Shirasu K."/>
            <person name="Hoshino A."/>
            <person name="Arita M."/>
        </authorList>
    </citation>
    <scope>NUCLEOTIDE SEQUENCE</scope>
    <source>
        <strain evidence="2">Hamamatsu line</strain>
    </source>
</reference>
<keyword evidence="1" id="KW-0472">Membrane</keyword>
<sequence length="152" mass="17485">MKNEESSEPCYDDFEPYCLWRKELRAPITQEADIVEILLQGFKEEELKSELSRDGFLHISGEHPMGKNKIKRFNKKIDVSKYEIKGIEPKFEGGKLVVRLPCKTSAISFLNNGKGNTLGILNLHKFLRSAMVLALLMLLGFYVYKYSQCSNF</sequence>
<dbReference type="CDD" id="cd06464">
    <property type="entry name" value="ACD_sHsps-like"/>
    <property type="match status" value="1"/>
</dbReference>
<name>A0A9W7GU40_HIBTR</name>
<dbReference type="OrthoDB" id="1431247at2759"/>
<organism evidence="2 3">
    <name type="scientific">Hibiscus trionum</name>
    <name type="common">Flower of an hour</name>
    <dbReference type="NCBI Taxonomy" id="183268"/>
    <lineage>
        <taxon>Eukaryota</taxon>
        <taxon>Viridiplantae</taxon>
        <taxon>Streptophyta</taxon>
        <taxon>Embryophyta</taxon>
        <taxon>Tracheophyta</taxon>
        <taxon>Spermatophyta</taxon>
        <taxon>Magnoliopsida</taxon>
        <taxon>eudicotyledons</taxon>
        <taxon>Gunneridae</taxon>
        <taxon>Pentapetalae</taxon>
        <taxon>rosids</taxon>
        <taxon>malvids</taxon>
        <taxon>Malvales</taxon>
        <taxon>Malvaceae</taxon>
        <taxon>Malvoideae</taxon>
        <taxon>Hibiscus</taxon>
    </lineage>
</organism>
<evidence type="ECO:0000256" key="1">
    <source>
        <dbReference type="SAM" id="Phobius"/>
    </source>
</evidence>
<dbReference type="Proteomes" id="UP001165190">
    <property type="component" value="Unassembled WGS sequence"/>
</dbReference>
<dbReference type="Gene3D" id="2.60.40.790">
    <property type="match status" value="1"/>
</dbReference>
<protein>
    <recommendedName>
        <fullName evidence="4">SHSP domain-containing protein</fullName>
    </recommendedName>
</protein>
<keyword evidence="1" id="KW-0812">Transmembrane</keyword>
<dbReference type="InterPro" id="IPR008978">
    <property type="entry name" value="HSP20-like_chaperone"/>
</dbReference>
<proteinExistence type="predicted"/>
<comment type="caution">
    <text evidence="2">The sequence shown here is derived from an EMBL/GenBank/DDBJ whole genome shotgun (WGS) entry which is preliminary data.</text>
</comment>
<keyword evidence="1" id="KW-1133">Transmembrane helix</keyword>
<gene>
    <name evidence="2" type="ORF">HRI_000174700</name>
</gene>
<dbReference type="AlphaFoldDB" id="A0A9W7GU40"/>